<evidence type="ECO:0000259" key="1">
    <source>
        <dbReference type="Pfam" id="PF12867"/>
    </source>
</evidence>
<comment type="caution">
    <text evidence="2">The sequence shown here is derived from an EMBL/GenBank/DDBJ whole genome shotgun (WGS) entry which is preliminary data.</text>
</comment>
<accession>N1V1Y2</accession>
<gene>
    <name evidence="2" type="ORF">D477_011851</name>
</gene>
<dbReference type="InterPro" id="IPR024775">
    <property type="entry name" value="DinB-like"/>
</dbReference>
<dbReference type="Pfam" id="PF12867">
    <property type="entry name" value="DinB_2"/>
    <property type="match status" value="1"/>
</dbReference>
<proteinExistence type="predicted"/>
<dbReference type="SUPFAM" id="SSF109854">
    <property type="entry name" value="DinB/YfiT-like putative metalloenzymes"/>
    <property type="match status" value="1"/>
</dbReference>
<evidence type="ECO:0000313" key="2">
    <source>
        <dbReference type="EMBL" id="EMY34009.1"/>
    </source>
</evidence>
<dbReference type="AlphaFoldDB" id="N1V1Y2"/>
<sequence length="115" mass="13294">MWSPLEYACHVRDVCRIFRGRLEMMLREDDPVFPNWDQDEAAVEDAYNAQDPETVGRQFADEAQATAAAFDAVKSGEWDRTGRRGDGKDFTISSFARYFLHDIEHHLKDAEPARR</sequence>
<name>N1V1Y2_9MICC</name>
<dbReference type="Gene3D" id="1.20.120.450">
    <property type="entry name" value="dinb family like domain"/>
    <property type="match status" value="1"/>
</dbReference>
<protein>
    <recommendedName>
        <fullName evidence="1">DinB-like domain-containing protein</fullName>
    </recommendedName>
</protein>
<dbReference type="Proteomes" id="UP000010729">
    <property type="component" value="Unassembled WGS sequence"/>
</dbReference>
<organism evidence="2 3">
    <name type="scientific">Arthrobacter crystallopoietes BAB-32</name>
    <dbReference type="NCBI Taxonomy" id="1246476"/>
    <lineage>
        <taxon>Bacteria</taxon>
        <taxon>Bacillati</taxon>
        <taxon>Actinomycetota</taxon>
        <taxon>Actinomycetes</taxon>
        <taxon>Micrococcales</taxon>
        <taxon>Micrococcaceae</taxon>
        <taxon>Crystallibacter</taxon>
    </lineage>
</organism>
<reference evidence="2 3" key="1">
    <citation type="journal article" date="2013" name="Genome Announc.">
        <title>Draft Genome Sequence of Arthrobacter crystallopoietes Strain BAB-32, Revealing Genes for Bioremediation.</title>
        <authorList>
            <person name="Joshi M.N."/>
            <person name="Pandit A.S."/>
            <person name="Sharma A."/>
            <person name="Pandya R.V."/>
            <person name="Desai S.M."/>
            <person name="Saxena A.K."/>
            <person name="Bagatharia S.B."/>
        </authorList>
    </citation>
    <scope>NUCLEOTIDE SEQUENCE [LARGE SCALE GENOMIC DNA]</scope>
    <source>
        <strain evidence="2 3">BAB-32</strain>
    </source>
</reference>
<dbReference type="EMBL" id="ANPE02000139">
    <property type="protein sequence ID" value="EMY34009.1"/>
    <property type="molecule type" value="Genomic_DNA"/>
</dbReference>
<keyword evidence="3" id="KW-1185">Reference proteome</keyword>
<dbReference type="InterPro" id="IPR034660">
    <property type="entry name" value="DinB/YfiT-like"/>
</dbReference>
<evidence type="ECO:0000313" key="3">
    <source>
        <dbReference type="Proteomes" id="UP000010729"/>
    </source>
</evidence>
<feature type="domain" description="DinB-like" evidence="1">
    <location>
        <begin position="1"/>
        <end position="108"/>
    </location>
</feature>